<dbReference type="InterPro" id="IPR002500">
    <property type="entry name" value="PAPS_reduct_dom"/>
</dbReference>
<evidence type="ECO:0000313" key="2">
    <source>
        <dbReference type="EMBL" id="SEL26092.1"/>
    </source>
</evidence>
<dbReference type="RefSeq" id="WP_177171834.1">
    <property type="nucleotide sequence ID" value="NZ_FOBH01000007.1"/>
</dbReference>
<reference evidence="2 3" key="1">
    <citation type="submission" date="2016-10" db="EMBL/GenBank/DDBJ databases">
        <authorList>
            <person name="de Groot N.N."/>
        </authorList>
    </citation>
    <scope>NUCLEOTIDE SEQUENCE [LARGE SCALE GENOMIC DNA]</scope>
    <source>
        <strain evidence="2 3">Nv1</strain>
    </source>
</reference>
<accession>A0A1H7NRG3</accession>
<dbReference type="GO" id="GO:0003824">
    <property type="term" value="F:catalytic activity"/>
    <property type="evidence" value="ECO:0007669"/>
    <property type="project" value="InterPro"/>
</dbReference>
<dbReference type="Pfam" id="PF01507">
    <property type="entry name" value="PAPS_reduct"/>
    <property type="match status" value="1"/>
</dbReference>
<dbReference type="Proteomes" id="UP000198620">
    <property type="component" value="Unassembled WGS sequence"/>
</dbReference>
<proteinExistence type="predicted"/>
<dbReference type="InterPro" id="IPR014729">
    <property type="entry name" value="Rossmann-like_a/b/a_fold"/>
</dbReference>
<keyword evidence="3" id="KW-1185">Reference proteome</keyword>
<evidence type="ECO:0000259" key="1">
    <source>
        <dbReference type="Pfam" id="PF01507"/>
    </source>
</evidence>
<organism evidence="2 3">
    <name type="scientific">Nitrosovibrio tenuis</name>
    <dbReference type="NCBI Taxonomy" id="1233"/>
    <lineage>
        <taxon>Bacteria</taxon>
        <taxon>Pseudomonadati</taxon>
        <taxon>Pseudomonadota</taxon>
        <taxon>Betaproteobacteria</taxon>
        <taxon>Nitrosomonadales</taxon>
        <taxon>Nitrosomonadaceae</taxon>
        <taxon>Nitrosovibrio</taxon>
    </lineage>
</organism>
<feature type="domain" description="Phosphoadenosine phosphosulphate reductase" evidence="1">
    <location>
        <begin position="17"/>
        <end position="94"/>
    </location>
</feature>
<protein>
    <submittedName>
        <fullName evidence="2">Phosphoadenosine phosphosulfate reductase family protein</fullName>
    </submittedName>
</protein>
<name>A0A1H7NRG3_9PROT</name>
<dbReference type="AlphaFoldDB" id="A0A1H7NRG3"/>
<dbReference type="SUPFAM" id="SSF52402">
    <property type="entry name" value="Adenine nucleotide alpha hydrolases-like"/>
    <property type="match status" value="1"/>
</dbReference>
<dbReference type="EMBL" id="FOBH01000007">
    <property type="protein sequence ID" value="SEL26092.1"/>
    <property type="molecule type" value="Genomic_DNA"/>
</dbReference>
<gene>
    <name evidence="2" type="ORF">SAMN05216387_107111</name>
</gene>
<evidence type="ECO:0000313" key="3">
    <source>
        <dbReference type="Proteomes" id="UP000198620"/>
    </source>
</evidence>
<dbReference type="Gene3D" id="3.40.50.620">
    <property type="entry name" value="HUPs"/>
    <property type="match status" value="1"/>
</dbReference>
<sequence length="132" mass="15420">MIQNYLSCCWENISLPLLAKAKEIGATEIVYGQRNDENHKSTSRNGDVIEGMIRLQPIEDWTSDQVMAYLATRMEIPAHYSIKHSSLDCYDCTAYRKDSRDRVEFTRARHPEMYKEYLDRINLLNQALIESN</sequence>
<dbReference type="STRING" id="1233.SAMN05216387_107111"/>